<keyword evidence="2" id="KW-1185">Reference proteome</keyword>
<dbReference type="OrthoDB" id="5881184at2"/>
<reference evidence="1 2" key="2">
    <citation type="journal article" date="2016" name="Genome Announc.">
        <title>Complete Genome Sequences of Two Interactive Moderate Thermophiles, Paenibacillus napthalenovorans 32O-Y and Paenibacillus sp. 32O-W.</title>
        <authorList>
            <person name="Butler R.R.III."/>
            <person name="Wang J."/>
            <person name="Stark B.C."/>
            <person name="Pombert J.F."/>
        </authorList>
    </citation>
    <scope>NUCLEOTIDE SEQUENCE [LARGE SCALE GENOMIC DNA]</scope>
    <source>
        <strain evidence="1 2">32O-Y</strain>
    </source>
</reference>
<dbReference type="STRING" id="162209.IJ22_09420"/>
<accession>A0A0U2UDP1</accession>
<name>A0A0U2UDP1_9BACL</name>
<dbReference type="GO" id="GO:0160105">
    <property type="term" value="F:tRNA (adenine(22)-N1)-methyltransferase activity"/>
    <property type="evidence" value="ECO:0007669"/>
    <property type="project" value="InterPro"/>
</dbReference>
<dbReference type="GO" id="GO:0032259">
    <property type="term" value="P:methylation"/>
    <property type="evidence" value="ECO:0007669"/>
    <property type="project" value="UniProtKB-KW"/>
</dbReference>
<keyword evidence="1" id="KW-0808">Transferase</keyword>
<dbReference type="Proteomes" id="UP000061660">
    <property type="component" value="Chromosome"/>
</dbReference>
<dbReference type="PANTHER" id="PTHR38451:SF1">
    <property type="entry name" value="TRNA (ADENINE(22)-N(1))-METHYLTRANSFERASE"/>
    <property type="match status" value="1"/>
</dbReference>
<evidence type="ECO:0000313" key="1">
    <source>
        <dbReference type="EMBL" id="ALS21324.1"/>
    </source>
</evidence>
<dbReference type="InterPro" id="IPR029063">
    <property type="entry name" value="SAM-dependent_MTases_sf"/>
</dbReference>
<proteinExistence type="predicted"/>
<dbReference type="Pfam" id="PF04816">
    <property type="entry name" value="TrmK"/>
    <property type="match status" value="1"/>
</dbReference>
<dbReference type="PATRIC" id="fig|162209.4.peg.1003"/>
<dbReference type="SUPFAM" id="SSF53335">
    <property type="entry name" value="S-adenosyl-L-methionine-dependent methyltransferases"/>
    <property type="match status" value="1"/>
</dbReference>
<organism evidence="1 2">
    <name type="scientific">Paenibacillus naphthalenovorans</name>
    <dbReference type="NCBI Taxonomy" id="162209"/>
    <lineage>
        <taxon>Bacteria</taxon>
        <taxon>Bacillati</taxon>
        <taxon>Bacillota</taxon>
        <taxon>Bacilli</taxon>
        <taxon>Bacillales</taxon>
        <taxon>Paenibacillaceae</taxon>
        <taxon>Paenibacillus</taxon>
    </lineage>
</organism>
<gene>
    <name evidence="1" type="ORF">IJ22_09420</name>
</gene>
<dbReference type="RefSeq" id="WP_062407581.1">
    <property type="nucleotide sequence ID" value="NZ_BJCS01000006.1"/>
</dbReference>
<dbReference type="Gene3D" id="3.40.50.150">
    <property type="entry name" value="Vaccinia Virus protein VP39"/>
    <property type="match status" value="1"/>
</dbReference>
<dbReference type="PANTHER" id="PTHR38451">
    <property type="entry name" value="TRNA (ADENINE(22)-N(1))-METHYLTRANSFERASE"/>
    <property type="match status" value="1"/>
</dbReference>
<dbReference type="KEGG" id="pnp:IJ22_09420"/>
<protein>
    <submittedName>
        <fullName evidence="1">SAM-dependent methyltransferase</fullName>
    </submittedName>
</protein>
<reference evidence="2" key="1">
    <citation type="submission" date="2015-12" db="EMBL/GenBank/DDBJ databases">
        <title>Complete genome sequences of two moderately thermophilic Paenibacillus species.</title>
        <authorList>
            <person name="Butler R.III."/>
            <person name="Wang J."/>
            <person name="Stark B.C."/>
            <person name="Pombert J.-F."/>
        </authorList>
    </citation>
    <scope>NUCLEOTIDE SEQUENCE [LARGE SCALE GENOMIC DNA]</scope>
    <source>
        <strain evidence="2">32O-Y</strain>
    </source>
</reference>
<dbReference type="InterPro" id="IPR006901">
    <property type="entry name" value="TrmK"/>
</dbReference>
<dbReference type="EMBL" id="CP013652">
    <property type="protein sequence ID" value="ALS21324.1"/>
    <property type="molecule type" value="Genomic_DNA"/>
</dbReference>
<dbReference type="Gene3D" id="1.10.287.1890">
    <property type="match status" value="1"/>
</dbReference>
<keyword evidence="1" id="KW-0489">Methyltransferase</keyword>
<dbReference type="PIRSF" id="PIRSF018637">
    <property type="entry name" value="TrmK"/>
    <property type="match status" value="1"/>
</dbReference>
<dbReference type="AlphaFoldDB" id="A0A0U2UDP1"/>
<evidence type="ECO:0000313" key="2">
    <source>
        <dbReference type="Proteomes" id="UP000061660"/>
    </source>
</evidence>
<sequence length="254" mass="27908">MIRLSKRLEMIAQEVPAGSRLADIGSDHALLPSFLAQQGTILRGVAGEVNAGPFEAALKQVRSAGLDGIIDVRLGDGLQVISPGEVDVITIAGMGGTLIASILEAGISKLAGVRRLVLQPNVGEANVRQWLLDHEWVLTGEKIMREDGKTYEILTAVPTDLAPYGNNELYASRTLPGGLIADRKLMLQMGPFLLREASQVWIDKWLNELEKLNRICERLSHSELEASRSKEAEIKREMQRIKEVLELCTPKDKP</sequence>